<evidence type="ECO:0000313" key="4">
    <source>
        <dbReference type="EMBL" id="TGO85019.1"/>
    </source>
</evidence>
<name>A0A4Z1KRX0_9HELO</name>
<feature type="domain" description="Heterokaryon incompatibility" evidence="3">
    <location>
        <begin position="263"/>
        <end position="438"/>
    </location>
</feature>
<protein>
    <recommendedName>
        <fullName evidence="3">Heterokaryon incompatibility domain-containing protein</fullName>
    </recommendedName>
</protein>
<feature type="transmembrane region" description="Helical" evidence="2">
    <location>
        <begin position="42"/>
        <end position="61"/>
    </location>
</feature>
<reference evidence="4 5" key="1">
    <citation type="submission" date="2017-12" db="EMBL/GenBank/DDBJ databases">
        <title>Comparative genomics of Botrytis spp.</title>
        <authorList>
            <person name="Valero-Jimenez C.A."/>
            <person name="Tapia P."/>
            <person name="Veloso J."/>
            <person name="Silva-Moreno E."/>
            <person name="Staats M."/>
            <person name="Valdes J.H."/>
            <person name="Van Kan J.A.L."/>
        </authorList>
    </citation>
    <scope>NUCLEOTIDE SEQUENCE [LARGE SCALE GENOMIC DNA]</scope>
    <source>
        <strain evidence="4 5">MUCL3349</strain>
    </source>
</reference>
<gene>
    <name evidence="4" type="ORF">BPOR_0440g00060</name>
</gene>
<dbReference type="PANTHER" id="PTHR33112:SF9">
    <property type="entry name" value="HETEROKARYON INCOMPATIBILITY DOMAIN-CONTAINING PROTEIN"/>
    <property type="match status" value="1"/>
</dbReference>
<dbReference type="Proteomes" id="UP000297280">
    <property type="component" value="Unassembled WGS sequence"/>
</dbReference>
<feature type="region of interest" description="Disordered" evidence="1">
    <location>
        <begin position="1"/>
        <end position="26"/>
    </location>
</feature>
<evidence type="ECO:0000256" key="2">
    <source>
        <dbReference type="SAM" id="Phobius"/>
    </source>
</evidence>
<keyword evidence="2" id="KW-0472">Membrane</keyword>
<dbReference type="Pfam" id="PF06985">
    <property type="entry name" value="HET"/>
    <property type="match status" value="1"/>
</dbReference>
<keyword evidence="2" id="KW-1133">Transmembrane helix</keyword>
<sequence>MRRREKKREEERRREKKREEKRRKEKGKNGLEINFSMNMRSYLVWSSTPHWVFILLHLFTITNKYSSQVTMFCETCIDFFRTLGEASTESEFKSEDTFPITGLFEHHTTDDAFKRALDTGCILCKKLRENLSYEALDLDGDKLAAFRLVCSWYQTGPKSGFDVVCSVDGFTKTSHISLMPVNPPEDRLLLPDYHETTNTGTDACFALANHWLKTCLSSHQGCKHLRPSSLKAWTPSRLIRIRGVDDLVLCLRQMGSIPIGVEYATLSHCWGKIPATQRLVLTSKNVSSWTRGMPDLKIMKTFDHAIIICRKLGLEYIWIDSLCILEDSRDDWYQEASLMSTVYKYSKFTITATAAIDDTVGCFFDRDLNICLPTRVEFLKNQICFLGASKQSMTKSNIFLDDSRSTLLRGRYDIQEWSTWTQRISNAPVSKRSWVLQERLLSPRVLHFSDRQLFWECAKLQASESLPFGMPEDANAHFKTLSPCRYQGQYFTDLDFEGETLLQKHRHLEYASLTWKSAIITYTKGKLTKSSDKLAAISAIARELQPLMRCRYLAGLWESALVFRLARYSYTDSYPSMMYRAPSWSWASIDGSIMFHPWSTLESFDPLIEILKVVTDLVGGDEFGQVKGGHLKLLGQAIDFEIILDMAEHREIIHINGQPTILCLTKDDKNMGIGVSTKKFCCLPLYLNLSFPQGFSSLILERVDIDNEVYRRVGTLSTSYFLPEKIVTAFREDPILSIIGDIEKSKDGSLAFKRGSADLREVVIV</sequence>
<dbReference type="PANTHER" id="PTHR33112">
    <property type="entry name" value="DOMAIN PROTEIN, PUTATIVE-RELATED"/>
    <property type="match status" value="1"/>
</dbReference>
<evidence type="ECO:0000313" key="5">
    <source>
        <dbReference type="Proteomes" id="UP000297280"/>
    </source>
</evidence>
<comment type="caution">
    <text evidence="4">The sequence shown here is derived from an EMBL/GenBank/DDBJ whole genome shotgun (WGS) entry which is preliminary data.</text>
</comment>
<organism evidence="4 5">
    <name type="scientific">Botrytis porri</name>
    <dbReference type="NCBI Taxonomy" id="87229"/>
    <lineage>
        <taxon>Eukaryota</taxon>
        <taxon>Fungi</taxon>
        <taxon>Dikarya</taxon>
        <taxon>Ascomycota</taxon>
        <taxon>Pezizomycotina</taxon>
        <taxon>Leotiomycetes</taxon>
        <taxon>Helotiales</taxon>
        <taxon>Sclerotiniaceae</taxon>
        <taxon>Botrytis</taxon>
    </lineage>
</organism>
<evidence type="ECO:0000259" key="3">
    <source>
        <dbReference type="Pfam" id="PF06985"/>
    </source>
</evidence>
<dbReference type="InterPro" id="IPR010730">
    <property type="entry name" value="HET"/>
</dbReference>
<proteinExistence type="predicted"/>
<evidence type="ECO:0000256" key="1">
    <source>
        <dbReference type="SAM" id="MobiDB-lite"/>
    </source>
</evidence>
<keyword evidence="5" id="KW-1185">Reference proteome</keyword>
<keyword evidence="2" id="KW-0812">Transmembrane</keyword>
<dbReference type="EMBL" id="PQXO01000439">
    <property type="protein sequence ID" value="TGO85019.1"/>
    <property type="molecule type" value="Genomic_DNA"/>
</dbReference>
<dbReference type="STRING" id="87229.A0A4Z1KRX0"/>
<accession>A0A4Z1KRX0</accession>
<dbReference type="AlphaFoldDB" id="A0A4Z1KRX0"/>
<feature type="compositionally biased region" description="Basic residues" evidence="1">
    <location>
        <begin position="14"/>
        <end position="26"/>
    </location>
</feature>